<dbReference type="Proteomes" id="UP001186944">
    <property type="component" value="Unassembled WGS sequence"/>
</dbReference>
<sequence length="62" mass="7222">MLMEAWRTKHPTGKLVQITDEDPDLRQFLLEKVLGNFDVVKSSWKTVSESPEYFMYTVESAV</sequence>
<name>A0AA88XRJ8_PINIB</name>
<organism evidence="1 2">
    <name type="scientific">Pinctada imbricata</name>
    <name type="common">Atlantic pearl-oyster</name>
    <name type="synonym">Pinctada martensii</name>
    <dbReference type="NCBI Taxonomy" id="66713"/>
    <lineage>
        <taxon>Eukaryota</taxon>
        <taxon>Metazoa</taxon>
        <taxon>Spiralia</taxon>
        <taxon>Lophotrochozoa</taxon>
        <taxon>Mollusca</taxon>
        <taxon>Bivalvia</taxon>
        <taxon>Autobranchia</taxon>
        <taxon>Pteriomorphia</taxon>
        <taxon>Pterioida</taxon>
        <taxon>Pterioidea</taxon>
        <taxon>Pteriidae</taxon>
        <taxon>Pinctada</taxon>
    </lineage>
</organism>
<evidence type="ECO:0000313" key="2">
    <source>
        <dbReference type="Proteomes" id="UP001186944"/>
    </source>
</evidence>
<proteinExistence type="predicted"/>
<reference evidence="1" key="1">
    <citation type="submission" date="2019-08" db="EMBL/GenBank/DDBJ databases">
        <title>The improved chromosome-level genome for the pearl oyster Pinctada fucata martensii using PacBio sequencing and Hi-C.</title>
        <authorList>
            <person name="Zheng Z."/>
        </authorList>
    </citation>
    <scope>NUCLEOTIDE SEQUENCE</scope>
    <source>
        <strain evidence="1">ZZ-2019</strain>
        <tissue evidence="1">Adductor muscle</tissue>
    </source>
</reference>
<gene>
    <name evidence="1" type="ORF">FSP39_016543</name>
</gene>
<protein>
    <submittedName>
        <fullName evidence="1">Uncharacterized protein</fullName>
    </submittedName>
</protein>
<keyword evidence="2" id="KW-1185">Reference proteome</keyword>
<dbReference type="AlphaFoldDB" id="A0AA88XRJ8"/>
<dbReference type="EMBL" id="VSWD01000010">
    <property type="protein sequence ID" value="KAK3091022.1"/>
    <property type="molecule type" value="Genomic_DNA"/>
</dbReference>
<comment type="caution">
    <text evidence="1">The sequence shown here is derived from an EMBL/GenBank/DDBJ whole genome shotgun (WGS) entry which is preliminary data.</text>
</comment>
<accession>A0AA88XRJ8</accession>
<evidence type="ECO:0000313" key="1">
    <source>
        <dbReference type="EMBL" id="KAK3091022.1"/>
    </source>
</evidence>